<dbReference type="AlphaFoldDB" id="A0A937F7B2"/>
<dbReference type="NCBIfam" id="NF038076">
    <property type="entry name" value="fam_STM4015"/>
    <property type="match status" value="1"/>
</dbReference>
<organism evidence="1 2">
    <name type="scientific">Fulvivirga sediminis</name>
    <dbReference type="NCBI Taxonomy" id="2803949"/>
    <lineage>
        <taxon>Bacteria</taxon>
        <taxon>Pseudomonadati</taxon>
        <taxon>Bacteroidota</taxon>
        <taxon>Cytophagia</taxon>
        <taxon>Cytophagales</taxon>
        <taxon>Fulvivirgaceae</taxon>
        <taxon>Fulvivirga</taxon>
    </lineage>
</organism>
<protein>
    <submittedName>
        <fullName evidence="1">STM4015 family protein</fullName>
    </submittedName>
</protein>
<dbReference type="Gene3D" id="3.80.10.10">
    <property type="entry name" value="Ribonuclease Inhibitor"/>
    <property type="match status" value="1"/>
</dbReference>
<name>A0A937F7B2_9BACT</name>
<evidence type="ECO:0000313" key="1">
    <source>
        <dbReference type="EMBL" id="MBL3656341.1"/>
    </source>
</evidence>
<evidence type="ECO:0000313" key="2">
    <source>
        <dbReference type="Proteomes" id="UP000659388"/>
    </source>
</evidence>
<dbReference type="InterPro" id="IPR032675">
    <property type="entry name" value="LRR_dom_sf"/>
</dbReference>
<reference evidence="1" key="1">
    <citation type="submission" date="2021-01" db="EMBL/GenBank/DDBJ databases">
        <title>Fulvivirga kasyanovii gen. nov., sp nov., a novel member of the phylum Bacteroidetes isolated from seawater in a mussel farm.</title>
        <authorList>
            <person name="Zhao L.-H."/>
            <person name="Wang Z.-J."/>
        </authorList>
    </citation>
    <scope>NUCLEOTIDE SEQUENCE</scope>
    <source>
        <strain evidence="1">2943</strain>
    </source>
</reference>
<sequence length="301" mass="33847">MISENASSFNNKPVVDFEGTISPDKAYRIRIDYDSEVTFGSLIKQFCEDPNAQQVEEIILGNWFGDVSEPEESNFPVDALVENKDKLPNLKYIFLGDITYEECEISWIENADVNPIFKAYPHLKYFKVRGGNGLSFGELKHDALETLIVETGGLGADTIDELAKAELPNLKHFEIWTGDENYGWNGNVNTFKPFLSQEKFPKLEYLGLCDCDITDQIAVALKDASVLDIISTLDLSRGTLGDEGAAALLANKKIENLKFLNLRFHYMSSQMTEKISALPVEVNVGDQQEEEEYGRYVEVSE</sequence>
<dbReference type="RefSeq" id="WP_202244126.1">
    <property type="nucleotide sequence ID" value="NZ_JAESIY010000004.1"/>
</dbReference>
<comment type="caution">
    <text evidence="1">The sequence shown here is derived from an EMBL/GenBank/DDBJ whole genome shotgun (WGS) entry which is preliminary data.</text>
</comment>
<keyword evidence="2" id="KW-1185">Reference proteome</keyword>
<accession>A0A937F7B2</accession>
<dbReference type="EMBL" id="JAESIY010000004">
    <property type="protein sequence ID" value="MBL3656341.1"/>
    <property type="molecule type" value="Genomic_DNA"/>
</dbReference>
<proteinExistence type="predicted"/>
<dbReference type="InterPro" id="IPR047722">
    <property type="entry name" value="STM4015-like"/>
</dbReference>
<dbReference type="Proteomes" id="UP000659388">
    <property type="component" value="Unassembled WGS sequence"/>
</dbReference>
<dbReference type="SUPFAM" id="SSF52047">
    <property type="entry name" value="RNI-like"/>
    <property type="match status" value="1"/>
</dbReference>
<gene>
    <name evidence="1" type="ORF">JL102_09390</name>
</gene>